<feature type="repeat" description="ANK" evidence="3">
    <location>
        <begin position="500"/>
        <end position="532"/>
    </location>
</feature>
<dbReference type="SUPFAM" id="SSF52540">
    <property type="entry name" value="P-loop containing nucleoside triphosphate hydrolases"/>
    <property type="match status" value="1"/>
</dbReference>
<feature type="repeat" description="ANK" evidence="3">
    <location>
        <begin position="238"/>
        <end position="270"/>
    </location>
</feature>
<dbReference type="Gene3D" id="1.25.40.20">
    <property type="entry name" value="Ankyrin repeat-containing domain"/>
    <property type="match status" value="6"/>
</dbReference>
<feature type="repeat" description="ANK" evidence="3">
    <location>
        <begin position="42"/>
        <end position="74"/>
    </location>
</feature>
<dbReference type="Pfam" id="PF13857">
    <property type="entry name" value="Ank_5"/>
    <property type="match status" value="1"/>
</dbReference>
<keyword evidence="1" id="KW-0677">Repeat</keyword>
<dbReference type="Pfam" id="PF00023">
    <property type="entry name" value="Ank"/>
    <property type="match status" value="1"/>
</dbReference>
<dbReference type="Pfam" id="PF13637">
    <property type="entry name" value="Ank_4"/>
    <property type="match status" value="1"/>
</dbReference>
<dbReference type="PROSITE" id="PS50088">
    <property type="entry name" value="ANK_REPEAT"/>
    <property type="match status" value="13"/>
</dbReference>
<feature type="repeat" description="ANK" evidence="3">
    <location>
        <begin position="467"/>
        <end position="499"/>
    </location>
</feature>
<feature type="repeat" description="ANK" evidence="3">
    <location>
        <begin position="368"/>
        <end position="400"/>
    </location>
</feature>
<dbReference type="Gene3D" id="3.40.50.300">
    <property type="entry name" value="P-loop containing nucleotide triphosphate hydrolases"/>
    <property type="match status" value="1"/>
</dbReference>
<evidence type="ECO:0000313" key="5">
    <source>
        <dbReference type="RefSeq" id="XP_006816252.1"/>
    </source>
</evidence>
<feature type="repeat" description="ANK" evidence="3">
    <location>
        <begin position="139"/>
        <end position="171"/>
    </location>
</feature>
<dbReference type="Pfam" id="PF12796">
    <property type="entry name" value="Ank_2"/>
    <property type="match status" value="4"/>
</dbReference>
<dbReference type="RefSeq" id="XP_006816252.1">
    <property type="nucleotide sequence ID" value="XM_006816189.1"/>
</dbReference>
<evidence type="ECO:0000256" key="1">
    <source>
        <dbReference type="ARBA" id="ARBA00022737"/>
    </source>
</evidence>
<feature type="repeat" description="ANK" evidence="3">
    <location>
        <begin position="172"/>
        <end position="204"/>
    </location>
</feature>
<evidence type="ECO:0000256" key="2">
    <source>
        <dbReference type="ARBA" id="ARBA00023043"/>
    </source>
</evidence>
<accession>A0ABM0M8B1</accession>
<name>A0ABM0M8B1_SACKO</name>
<feature type="repeat" description="ANK" evidence="3">
    <location>
        <begin position="73"/>
        <end position="105"/>
    </location>
</feature>
<keyword evidence="2 3" id="KW-0040">ANK repeat</keyword>
<dbReference type="PANTHER" id="PTHR24171:SF9">
    <property type="entry name" value="ANKYRIN REPEAT DOMAIN-CONTAINING PROTEIN 39"/>
    <property type="match status" value="1"/>
</dbReference>
<dbReference type="InterPro" id="IPR036770">
    <property type="entry name" value="Ankyrin_rpt-contain_sf"/>
</dbReference>
<proteinExistence type="predicted"/>
<feature type="repeat" description="ANK" evidence="3">
    <location>
        <begin position="106"/>
        <end position="138"/>
    </location>
</feature>
<dbReference type="Pfam" id="PF08477">
    <property type="entry name" value="Roc"/>
    <property type="match status" value="1"/>
</dbReference>
<sequence length="1032" mass="116165">MAEGGLRDFCDDFYRAAANGDFETLQTWLDKGHDVDTEYDEERMNALTVAVRNNHFPAVELLLSRGANVNQTNVMTALMYAAENNSCDAITLLLKHGADIHHQDKFQNTALMYAARNNSCDAITLLLKHDADINHQNKNQKTALMYAAGNNSCDAITLLLKHGADIHHQDKDQKTALIYAAENNSCNTITLLLKHGADINHQDEYQKTALMYAASKNSCDAITLLLKHGADIHHQDRDQNTALMYAAENNSCDAITLLLKHGADIHHQDEDQKTALMYAAENSSCDAITILLKHGADINHQDKTADTSLLIACGANSYDAVKVLLSKSEINHRDKYQKTALMYAASKNSCDAITLLKHGADIHHQNMGQRTALMYAAENNSCDAITLLLKHGADIHHQDKYQMTALMYAAVNNSCDAITLLLKHGADIHHQNMGQMTALMYAAVNNSCDAITLLLKHGADIHHQDMYQKTALMYAASKNSCDVITLLLKHGADIHHQDMGQMTALMYAAENNSCDVITLLLKHGADIHHQDKNADTSLLIACEANRYNAVKLLLSKSEINHRNKQGGNALNKVLQRPWYTLDFDVDTKTSALNIMKLLLETHIDINNVDERMQTPLEYIDSNIREAGIKTDFYKEAKLLLLNAIQEREKSELMMQDGVKIDAVKFYFAGHGGVGKTTLKETLMRRNYSCPPGKDDYVKTAGIEVMNYDLPGVGRSSLWDFAGQAQLFVSHTLFLDPSKATFLLVYKIVTHDGKKLVRPMDLKETNLKELFVWLKMIRNSFIQSDIDPAARPEIILVASRADWANEYKNEAALVKEEILKECKEMIKDQVHISDETFLVNCNDGNSSEMQELRAVLRNRRDAILKLENPMPKICDRILKSKNDWTRDNIGFPVMSWSKYFDLIKNTVDSMVKEDFLRTATKYLHYGGHLIHLKGIVKDGTDVVVLVPQWMCSRVMGPFLASEEFIQFAKKLPKRMTHERQDIESVFDEATNKDLVVELLGALELLFLFKKDSEDNFLKDLFIIPTLLPDRMPD</sequence>
<feature type="repeat" description="ANK" evidence="3">
    <location>
        <begin position="271"/>
        <end position="303"/>
    </location>
</feature>
<evidence type="ECO:0000256" key="3">
    <source>
        <dbReference type="PROSITE-ProRule" id="PRU00023"/>
    </source>
</evidence>
<dbReference type="InterPro" id="IPR002110">
    <property type="entry name" value="Ankyrin_rpt"/>
</dbReference>
<dbReference type="GeneID" id="102805122"/>
<dbReference type="Proteomes" id="UP000694865">
    <property type="component" value="Unplaced"/>
</dbReference>
<feature type="repeat" description="ANK" evidence="3">
    <location>
        <begin position="401"/>
        <end position="433"/>
    </location>
</feature>
<organism evidence="4 5">
    <name type="scientific">Saccoglossus kowalevskii</name>
    <name type="common">Acorn worm</name>
    <dbReference type="NCBI Taxonomy" id="10224"/>
    <lineage>
        <taxon>Eukaryota</taxon>
        <taxon>Metazoa</taxon>
        <taxon>Hemichordata</taxon>
        <taxon>Enteropneusta</taxon>
        <taxon>Harrimaniidae</taxon>
        <taxon>Saccoglossus</taxon>
    </lineage>
</organism>
<reference evidence="5" key="1">
    <citation type="submission" date="2025-08" db="UniProtKB">
        <authorList>
            <consortium name="RefSeq"/>
        </authorList>
    </citation>
    <scope>IDENTIFICATION</scope>
    <source>
        <tissue evidence="5">Testes</tissue>
    </source>
</reference>
<dbReference type="SMART" id="SM00248">
    <property type="entry name" value="ANK"/>
    <property type="match status" value="17"/>
</dbReference>
<keyword evidence="4" id="KW-1185">Reference proteome</keyword>
<feature type="repeat" description="ANK" evidence="3">
    <location>
        <begin position="205"/>
        <end position="237"/>
    </location>
</feature>
<dbReference type="InterPro" id="IPR027417">
    <property type="entry name" value="P-loop_NTPase"/>
</dbReference>
<gene>
    <name evidence="5" type="primary">LOC102805122</name>
</gene>
<protein>
    <submittedName>
        <fullName evidence="5">Ankyrin repeat and KH domain-containing protein 1-like</fullName>
    </submittedName>
</protein>
<dbReference type="PROSITE" id="PS50297">
    <property type="entry name" value="ANK_REP_REGION"/>
    <property type="match status" value="13"/>
</dbReference>
<feature type="repeat" description="ANK" evidence="3">
    <location>
        <begin position="434"/>
        <end position="466"/>
    </location>
</feature>
<evidence type="ECO:0000313" key="4">
    <source>
        <dbReference type="Proteomes" id="UP000694865"/>
    </source>
</evidence>
<dbReference type="PANTHER" id="PTHR24171">
    <property type="entry name" value="ANKYRIN REPEAT DOMAIN-CONTAINING PROTEIN 39-RELATED"/>
    <property type="match status" value="1"/>
</dbReference>
<dbReference type="SUPFAM" id="SSF48403">
    <property type="entry name" value="Ankyrin repeat"/>
    <property type="match status" value="2"/>
</dbReference>
<feature type="non-terminal residue" evidence="5">
    <location>
        <position position="1032"/>
    </location>
</feature>